<name>A6IIR6_RAT</name>
<dbReference type="EMBL" id="CH473962">
    <property type="protein sequence ID" value="EDL98636.1"/>
    <property type="molecule type" value="Genomic_DNA"/>
</dbReference>
<proteinExistence type="predicted"/>
<sequence length="59" mass="6249">MSYLGMAQLFRVQTALAEELGSVPASRLLLCVTPVPEDSTLCQVSGVLQGLTSVHWSAS</sequence>
<dbReference type="Proteomes" id="UP000234681">
    <property type="component" value="Chromosome 5"/>
</dbReference>
<organism evidence="1 2">
    <name type="scientific">Rattus norvegicus</name>
    <name type="common">Rat</name>
    <dbReference type="NCBI Taxonomy" id="10116"/>
    <lineage>
        <taxon>Eukaryota</taxon>
        <taxon>Metazoa</taxon>
        <taxon>Chordata</taxon>
        <taxon>Craniata</taxon>
        <taxon>Vertebrata</taxon>
        <taxon>Euteleostomi</taxon>
        <taxon>Mammalia</taxon>
        <taxon>Eutheria</taxon>
        <taxon>Euarchontoglires</taxon>
        <taxon>Glires</taxon>
        <taxon>Rodentia</taxon>
        <taxon>Myomorpha</taxon>
        <taxon>Muroidea</taxon>
        <taxon>Muridae</taxon>
        <taxon>Murinae</taxon>
        <taxon>Rattus</taxon>
    </lineage>
</organism>
<protein>
    <submittedName>
        <fullName evidence="1">RCG55130</fullName>
    </submittedName>
</protein>
<reference evidence="2" key="1">
    <citation type="submission" date="2005-09" db="EMBL/GenBank/DDBJ databases">
        <authorList>
            <person name="Mural R.J."/>
            <person name="Li P.W."/>
            <person name="Adams M.D."/>
            <person name="Amanatides P.G."/>
            <person name="Baden-Tillson H."/>
            <person name="Barnstead M."/>
            <person name="Chin S.H."/>
            <person name="Dew I."/>
            <person name="Evans C.A."/>
            <person name="Ferriera S."/>
            <person name="Flanigan M."/>
            <person name="Fosler C."/>
            <person name="Glodek A."/>
            <person name="Gu Z."/>
            <person name="Holt R.A."/>
            <person name="Jennings D."/>
            <person name="Kraft C.L."/>
            <person name="Lu F."/>
            <person name="Nguyen T."/>
            <person name="Nusskern D.R."/>
            <person name="Pfannkoch C.M."/>
            <person name="Sitter C."/>
            <person name="Sutton G.G."/>
            <person name="Venter J.C."/>
            <person name="Wang Z."/>
            <person name="Woodage T."/>
            <person name="Zheng X.H."/>
            <person name="Zhong F."/>
        </authorList>
    </citation>
    <scope>NUCLEOTIDE SEQUENCE [LARGE SCALE GENOMIC DNA]</scope>
    <source>
        <strain>BN</strain>
        <strain evidence="2">Sprague-Dawley</strain>
    </source>
</reference>
<evidence type="ECO:0000313" key="2">
    <source>
        <dbReference type="Proteomes" id="UP000234681"/>
    </source>
</evidence>
<dbReference type="AlphaFoldDB" id="A6IIR6"/>
<gene>
    <name evidence="1" type="ORF">rCG_55130</name>
</gene>
<evidence type="ECO:0000313" key="1">
    <source>
        <dbReference type="EMBL" id="EDL98636.1"/>
    </source>
</evidence>
<accession>A6IIR6</accession>